<keyword evidence="9" id="KW-1015">Disulfide bond</keyword>
<feature type="compositionally biased region" description="Basic and acidic residues" evidence="18">
    <location>
        <begin position="510"/>
        <end position="523"/>
    </location>
</feature>
<feature type="domain" description="Fibronectin type-III" evidence="20">
    <location>
        <begin position="26"/>
        <end position="126"/>
    </location>
</feature>
<feature type="signal peptide" evidence="19">
    <location>
        <begin position="1"/>
        <end position="20"/>
    </location>
</feature>
<evidence type="ECO:0000256" key="14">
    <source>
        <dbReference type="ARBA" id="ARBA00073656"/>
    </source>
</evidence>
<evidence type="ECO:0000313" key="21">
    <source>
        <dbReference type="Proteomes" id="UP000886700"/>
    </source>
</evidence>
<evidence type="ECO:0000256" key="16">
    <source>
        <dbReference type="ARBA" id="ARBA00080949"/>
    </source>
</evidence>
<keyword evidence="5" id="KW-0832">Ubl conjugation</keyword>
<feature type="region of interest" description="Disordered" evidence="18">
    <location>
        <begin position="464"/>
        <end position="523"/>
    </location>
</feature>
<dbReference type="GO" id="GO:0005886">
    <property type="term" value="C:plasma membrane"/>
    <property type="evidence" value="ECO:0007669"/>
    <property type="project" value="TreeGrafter"/>
</dbReference>
<dbReference type="Pfam" id="PF01108">
    <property type="entry name" value="Tissue_fac"/>
    <property type="match status" value="1"/>
</dbReference>
<evidence type="ECO:0000256" key="3">
    <source>
        <dbReference type="ARBA" id="ARBA00022692"/>
    </source>
</evidence>
<dbReference type="FunFam" id="2.60.40.10:FF:001357">
    <property type="entry name" value="Interferon lambda receptor 1"/>
    <property type="match status" value="1"/>
</dbReference>
<comment type="subcellular location">
    <subcellularLocation>
        <location evidence="1">Membrane</location>
        <topology evidence="1">Single-pass type I membrane protein</topology>
    </subcellularLocation>
</comment>
<name>A0A1U8C802_MESAU</name>
<keyword evidence="4 19" id="KW-0732">Signal</keyword>
<dbReference type="InterPro" id="IPR050650">
    <property type="entry name" value="Type-II_Cytokine-TF_Rcpt"/>
</dbReference>
<accession>A0A1U8C802</accession>
<dbReference type="FunFam" id="2.60.40.10:FF:001235">
    <property type="entry name" value="Interferon lambda receptor 1"/>
    <property type="match status" value="1"/>
</dbReference>
<feature type="compositionally biased region" description="Acidic residues" evidence="18">
    <location>
        <begin position="317"/>
        <end position="333"/>
    </location>
</feature>
<sequence length="523" mass="58958">MWWVGRWGPLFLCLLGSVPGQSRLAPPRNVTLLSQNFTVYLTWLPGLGSPPDVTYFVTYQGYPSYQRWQKVEQCAGTKSLVCPLMCLKRQDLYNKFKGRVQAVSARGKSPQVESKYLHYLFDVEPAPPTLVFTQMEKILWVNATYQLPPCMPYLNLMYEVQFWKEGVEHKTQFSATEHNKPMEIPLQQGASGRHCLSARTIYTLTVAKYSHFSEPSCIFIEAPGANWAVLLPLLSPLLVAAAAAGVIWKRLEGDPWFQWVKTPHALDFSEYRCPVATFQPSAPELPDDLMLCPQRELTVRIRPFPQVRDPGTLQGGPEEDSTEEEDEDTDDSDSIQPYLEQSLFMREKLQIMGHLETAESGVGSGGSEDSSAWDSSDRSWSSTVDSSLKDEAGSSDCLDKKEPAQEPDGDGHQEVLPCLEFSEDLSTVEELLKDDFSRWRIWGSLSPKRDLVPGEPPVSLQTLTFSWDSHSEGEEGEEEEEEEEEDVDAWESEPKGGITGCWDTSSLQRAEGRDRMLGDYMAR</sequence>
<dbReference type="InterPro" id="IPR003961">
    <property type="entry name" value="FN3_dom"/>
</dbReference>
<comment type="function">
    <text evidence="12">The IFNLR1/IL10RB dimer is a receptor for the cytokine ligands IFNL2 and IFNL3 and mediates their antiviral activity. The ligand/receptor complex stimulate the activation of the JAK/STAT signaling pathway leading to the expression of IFN-stimulated genes (ISG), which contribute to the antiviral state. Determines the cell type specificity of the lambda interferon action. Shows a more restricted pattern of expression in the epithelial tissues thereby limiting responses to lambda interferons primarily to epithelial cells of the respiratory, gastrointestinal, and reproductive tracts. Seems not to be essential for early virus-activated host defense in vaginal infection, but plays an important role in Toll-like receptor (TLR)-induced antiviral defense. Plays a significant role in the antiviral immune defense in the intestinal epithelium.</text>
</comment>
<keyword evidence="3" id="KW-0812">Transmembrane</keyword>
<dbReference type="PANTHER" id="PTHR20859:SF55">
    <property type="entry name" value="INTERFERON LAMBDA RECEPTOR 1"/>
    <property type="match status" value="1"/>
</dbReference>
<comment type="subunit">
    <text evidence="13">Heterodimer with IL10RB.</text>
</comment>
<comment type="similarity">
    <text evidence="2">Belongs to the type II cytokine receptor family.</text>
</comment>
<dbReference type="InterPro" id="IPR013783">
    <property type="entry name" value="Ig-like_fold"/>
</dbReference>
<keyword evidence="10 22" id="KW-0675">Receptor</keyword>
<dbReference type="CTD" id="163702"/>
<feature type="chain" id="PRO_5010570364" description="Interferon lambda receptor 1" evidence="19">
    <location>
        <begin position="21"/>
        <end position="523"/>
    </location>
</feature>
<dbReference type="Gene3D" id="2.60.40.10">
    <property type="entry name" value="Immunoglobulins"/>
    <property type="match status" value="2"/>
</dbReference>
<feature type="compositionally biased region" description="Low complexity" evidence="18">
    <location>
        <begin position="367"/>
        <end position="386"/>
    </location>
</feature>
<keyword evidence="21" id="KW-1185">Reference proteome</keyword>
<evidence type="ECO:0000256" key="10">
    <source>
        <dbReference type="ARBA" id="ARBA00023170"/>
    </source>
</evidence>
<feature type="compositionally biased region" description="Acidic residues" evidence="18">
    <location>
        <begin position="474"/>
        <end position="491"/>
    </location>
</feature>
<dbReference type="Proteomes" id="UP000886700">
    <property type="component" value="Unplaced"/>
</dbReference>
<evidence type="ECO:0000313" key="22">
    <source>
        <dbReference type="RefSeq" id="XP_012975582.1"/>
    </source>
</evidence>
<evidence type="ECO:0000256" key="18">
    <source>
        <dbReference type="SAM" id="MobiDB-lite"/>
    </source>
</evidence>
<evidence type="ECO:0000256" key="2">
    <source>
        <dbReference type="ARBA" id="ARBA00005399"/>
    </source>
</evidence>
<evidence type="ECO:0000256" key="4">
    <source>
        <dbReference type="ARBA" id="ARBA00022729"/>
    </source>
</evidence>
<dbReference type="GeneID" id="101833778"/>
<evidence type="ECO:0000256" key="6">
    <source>
        <dbReference type="ARBA" id="ARBA00022989"/>
    </source>
</evidence>
<dbReference type="STRING" id="10036.ENSMAUP00000007527"/>
<evidence type="ECO:0000256" key="5">
    <source>
        <dbReference type="ARBA" id="ARBA00022843"/>
    </source>
</evidence>
<evidence type="ECO:0000256" key="1">
    <source>
        <dbReference type="ARBA" id="ARBA00004479"/>
    </source>
</evidence>
<keyword evidence="6" id="KW-1133">Transmembrane helix</keyword>
<organism evidence="21 22">
    <name type="scientific">Mesocricetus auratus</name>
    <name type="common">Golden hamster</name>
    <dbReference type="NCBI Taxonomy" id="10036"/>
    <lineage>
        <taxon>Eukaryota</taxon>
        <taxon>Metazoa</taxon>
        <taxon>Chordata</taxon>
        <taxon>Craniata</taxon>
        <taxon>Vertebrata</taxon>
        <taxon>Euteleostomi</taxon>
        <taxon>Mammalia</taxon>
        <taxon>Eutheria</taxon>
        <taxon>Euarchontoglires</taxon>
        <taxon>Glires</taxon>
        <taxon>Rodentia</taxon>
        <taxon>Myomorpha</taxon>
        <taxon>Muroidea</taxon>
        <taxon>Cricetidae</taxon>
        <taxon>Cricetinae</taxon>
        <taxon>Mesocricetus</taxon>
    </lineage>
</organism>
<dbReference type="eggNOG" id="ENOG502S4B0">
    <property type="taxonomic scope" value="Eukaryota"/>
</dbReference>
<dbReference type="InterPro" id="IPR036116">
    <property type="entry name" value="FN3_sf"/>
</dbReference>
<proteinExistence type="inferred from homology"/>
<keyword evidence="11" id="KW-0325">Glycoprotein</keyword>
<protein>
    <recommendedName>
        <fullName evidence="14">Interferon lambda receptor 1</fullName>
    </recommendedName>
    <alternativeName>
        <fullName evidence="15">Cytokine receptor class-II member 12</fullName>
    </alternativeName>
    <alternativeName>
        <fullName evidence="17">Cytokine receptor family 2 member 12</fullName>
    </alternativeName>
    <alternativeName>
        <fullName evidence="16">Interleukin-28 receptor subunit alpha</fullName>
    </alternativeName>
</protein>
<dbReference type="OrthoDB" id="10031784at2759"/>
<keyword evidence="7" id="KW-0051">Antiviral defense</keyword>
<evidence type="ECO:0000256" key="9">
    <source>
        <dbReference type="ARBA" id="ARBA00023157"/>
    </source>
</evidence>
<feature type="compositionally biased region" description="Basic and acidic residues" evidence="18">
    <location>
        <begin position="387"/>
        <end position="413"/>
    </location>
</feature>
<dbReference type="SUPFAM" id="SSF49265">
    <property type="entry name" value="Fibronectin type III"/>
    <property type="match status" value="2"/>
</dbReference>
<evidence type="ECO:0000256" key="15">
    <source>
        <dbReference type="ARBA" id="ARBA00077895"/>
    </source>
</evidence>
<feature type="region of interest" description="Disordered" evidence="18">
    <location>
        <begin position="303"/>
        <end position="334"/>
    </location>
</feature>
<gene>
    <name evidence="22" type="primary">Ifnlr1</name>
</gene>
<evidence type="ECO:0000256" key="13">
    <source>
        <dbReference type="ARBA" id="ARBA00066090"/>
    </source>
</evidence>
<dbReference type="GO" id="GO:0051607">
    <property type="term" value="P:defense response to virus"/>
    <property type="evidence" value="ECO:0007669"/>
    <property type="project" value="UniProtKB-KW"/>
</dbReference>
<dbReference type="PANTHER" id="PTHR20859">
    <property type="entry name" value="INTERFERON/INTERLEUKIN RECEPTOR"/>
    <property type="match status" value="1"/>
</dbReference>
<dbReference type="AlphaFoldDB" id="A0A1U8C802"/>
<dbReference type="GO" id="GO:0004896">
    <property type="term" value="F:cytokine receptor activity"/>
    <property type="evidence" value="ECO:0007669"/>
    <property type="project" value="TreeGrafter"/>
</dbReference>
<dbReference type="KEGG" id="maua:101833778"/>
<reference evidence="22" key="1">
    <citation type="submission" date="2025-08" db="UniProtKB">
        <authorList>
            <consortium name="RefSeq"/>
        </authorList>
    </citation>
    <scope>IDENTIFICATION</scope>
    <source>
        <tissue evidence="22">Liver</tissue>
    </source>
</reference>
<dbReference type="RefSeq" id="XP_012975582.1">
    <property type="nucleotide sequence ID" value="XM_013120128.3"/>
</dbReference>
<evidence type="ECO:0000256" key="19">
    <source>
        <dbReference type="SAM" id="SignalP"/>
    </source>
</evidence>
<evidence type="ECO:0000259" key="20">
    <source>
        <dbReference type="PROSITE" id="PS50853"/>
    </source>
</evidence>
<evidence type="ECO:0000256" key="17">
    <source>
        <dbReference type="ARBA" id="ARBA00081807"/>
    </source>
</evidence>
<evidence type="ECO:0000256" key="8">
    <source>
        <dbReference type="ARBA" id="ARBA00023136"/>
    </source>
</evidence>
<evidence type="ECO:0000256" key="7">
    <source>
        <dbReference type="ARBA" id="ARBA00023118"/>
    </source>
</evidence>
<evidence type="ECO:0000256" key="12">
    <source>
        <dbReference type="ARBA" id="ARBA00054089"/>
    </source>
</evidence>
<dbReference type="PROSITE" id="PS50853">
    <property type="entry name" value="FN3"/>
    <property type="match status" value="1"/>
</dbReference>
<keyword evidence="8" id="KW-0472">Membrane</keyword>
<feature type="region of interest" description="Disordered" evidence="18">
    <location>
        <begin position="358"/>
        <end position="414"/>
    </location>
</feature>
<evidence type="ECO:0000256" key="11">
    <source>
        <dbReference type="ARBA" id="ARBA00023180"/>
    </source>
</evidence>